<keyword evidence="2 5" id="KW-0547">Nucleotide-binding</keyword>
<comment type="similarity">
    <text evidence="5">Belongs to the glutamate--cysteine ligase type 2 family. YbdK subfamily.</text>
</comment>
<accession>A0A1G9T465</accession>
<dbReference type="Pfam" id="PF04107">
    <property type="entry name" value="GCS2"/>
    <property type="match status" value="1"/>
</dbReference>
<dbReference type="GO" id="GO:0005524">
    <property type="term" value="F:ATP binding"/>
    <property type="evidence" value="ECO:0007669"/>
    <property type="project" value="UniProtKB-KW"/>
</dbReference>
<evidence type="ECO:0000256" key="2">
    <source>
        <dbReference type="ARBA" id="ARBA00022741"/>
    </source>
</evidence>
<organism evidence="6 7">
    <name type="scientific">Actinomyces ruminicola</name>
    <dbReference type="NCBI Taxonomy" id="332524"/>
    <lineage>
        <taxon>Bacteria</taxon>
        <taxon>Bacillati</taxon>
        <taxon>Actinomycetota</taxon>
        <taxon>Actinomycetes</taxon>
        <taxon>Actinomycetales</taxon>
        <taxon>Actinomycetaceae</taxon>
        <taxon>Actinomyces</taxon>
    </lineage>
</organism>
<evidence type="ECO:0000313" key="6">
    <source>
        <dbReference type="EMBL" id="SDM42471.1"/>
    </source>
</evidence>
<comment type="catalytic activity">
    <reaction evidence="4 5">
        <text>L-cysteine + L-glutamate + ATP = gamma-L-glutamyl-L-cysteine + ADP + phosphate + H(+)</text>
        <dbReference type="Rhea" id="RHEA:13285"/>
        <dbReference type="ChEBI" id="CHEBI:15378"/>
        <dbReference type="ChEBI" id="CHEBI:29985"/>
        <dbReference type="ChEBI" id="CHEBI:30616"/>
        <dbReference type="ChEBI" id="CHEBI:35235"/>
        <dbReference type="ChEBI" id="CHEBI:43474"/>
        <dbReference type="ChEBI" id="CHEBI:58173"/>
        <dbReference type="ChEBI" id="CHEBI:456216"/>
        <dbReference type="EC" id="6.3.2.2"/>
    </reaction>
</comment>
<comment type="function">
    <text evidence="5">ATP-dependent carboxylate-amine ligase which exhibits weak glutamate--cysteine ligase activity.</text>
</comment>
<dbReference type="PANTHER" id="PTHR36510">
    <property type="entry name" value="GLUTAMATE--CYSTEINE LIGASE 2-RELATED"/>
    <property type="match status" value="1"/>
</dbReference>
<dbReference type="Gene3D" id="3.30.590.20">
    <property type="match status" value="1"/>
</dbReference>
<dbReference type="Proteomes" id="UP000199671">
    <property type="component" value="Unassembled WGS sequence"/>
</dbReference>
<evidence type="ECO:0000313" key="7">
    <source>
        <dbReference type="Proteomes" id="UP000199671"/>
    </source>
</evidence>
<name>A0A1G9T465_9ACTO</name>
<dbReference type="InterPro" id="IPR011793">
    <property type="entry name" value="YbdK"/>
</dbReference>
<dbReference type="AlphaFoldDB" id="A0A1G9T465"/>
<reference evidence="6 7" key="1">
    <citation type="submission" date="2016-10" db="EMBL/GenBank/DDBJ databases">
        <authorList>
            <person name="de Groot N.N."/>
        </authorList>
    </citation>
    <scope>NUCLEOTIDE SEQUENCE [LARGE SCALE GENOMIC DNA]</scope>
    <source>
        <strain evidence="6 7">KPR-7B</strain>
    </source>
</reference>
<dbReference type="GO" id="GO:0042398">
    <property type="term" value="P:modified amino acid biosynthetic process"/>
    <property type="evidence" value="ECO:0007669"/>
    <property type="project" value="InterPro"/>
</dbReference>
<dbReference type="NCBIfam" id="NF010042">
    <property type="entry name" value="PRK13517.1-2"/>
    <property type="match status" value="1"/>
</dbReference>
<gene>
    <name evidence="6" type="ORF">SAMN04487766_102206</name>
</gene>
<evidence type="ECO:0000256" key="3">
    <source>
        <dbReference type="ARBA" id="ARBA00022840"/>
    </source>
</evidence>
<keyword evidence="1 5" id="KW-0436">Ligase</keyword>
<dbReference type="InterPro" id="IPR014746">
    <property type="entry name" value="Gln_synth/guanido_kin_cat_dom"/>
</dbReference>
<dbReference type="InterPro" id="IPR050141">
    <property type="entry name" value="GCL_type2/YbdK_subfam"/>
</dbReference>
<dbReference type="SUPFAM" id="SSF55931">
    <property type="entry name" value="Glutamine synthetase/guanido kinase"/>
    <property type="match status" value="1"/>
</dbReference>
<protein>
    <recommendedName>
        <fullName evidence="5">Putative glutamate--cysteine ligase 2</fullName>
        <ecNumber evidence="5">6.3.2.2</ecNumber>
    </recommendedName>
    <alternativeName>
        <fullName evidence="5">Gamma-glutamylcysteine synthetase 2</fullName>
        <shortName evidence="5">GCS 2</shortName>
        <shortName evidence="5">Gamma-GCS 2</shortName>
    </alternativeName>
</protein>
<dbReference type="GO" id="GO:0004357">
    <property type="term" value="F:glutamate-cysteine ligase activity"/>
    <property type="evidence" value="ECO:0007669"/>
    <property type="project" value="UniProtKB-EC"/>
</dbReference>
<evidence type="ECO:0000256" key="5">
    <source>
        <dbReference type="HAMAP-Rule" id="MF_01609"/>
    </source>
</evidence>
<sequence>MTPTTPAFTRTPRSHMLHRADMPFARSERSTLGVEWELQLVDRDSLDLRQCAADVLRLVGEDPHIHGEMMLNTVELVSGARHTVPECIEDIALAYGRLLPIVEPLRVELASAGTHPFADPLVQKVTDAERYARLVERTRLWGHQMLIFGTHVHVGIEDRSKVLPILSALLTRTAHLQCLSASSPFWAGASTGYADNRAMMFQQLPTAGAPHQLDSWEELEGFVGDMVHTGVIEDFTEIRWDVRPSPRLGTIEVRSCDAATNLVELAGIAALTQCLVEDFSRRLDRGEELDALPPWYVNENKWRSARYGMDAILITDSAGTEELVTDTVERMLTELAPVAEDLGCEAELESVRATLAAGASYQRQLAAAKAASSNEAAMRLLLEEVRAGRPLSPAEITALVSDGIRPGPVAPPRRPSRPRH</sequence>
<dbReference type="PANTHER" id="PTHR36510:SF1">
    <property type="entry name" value="GLUTAMATE--CYSTEINE LIGASE 2-RELATED"/>
    <property type="match status" value="1"/>
</dbReference>
<keyword evidence="3 5" id="KW-0067">ATP-binding</keyword>
<dbReference type="InterPro" id="IPR006336">
    <property type="entry name" value="GCS2"/>
</dbReference>
<dbReference type="HAMAP" id="MF_01609">
    <property type="entry name" value="Glu_cys_ligase_2"/>
    <property type="match status" value="1"/>
</dbReference>
<dbReference type="NCBIfam" id="TIGR02050">
    <property type="entry name" value="gshA_cyan_rel"/>
    <property type="match status" value="1"/>
</dbReference>
<evidence type="ECO:0000256" key="4">
    <source>
        <dbReference type="ARBA" id="ARBA00048819"/>
    </source>
</evidence>
<dbReference type="NCBIfam" id="NF010044">
    <property type="entry name" value="PRK13517.1-4"/>
    <property type="match status" value="1"/>
</dbReference>
<evidence type="ECO:0000256" key="1">
    <source>
        <dbReference type="ARBA" id="ARBA00022598"/>
    </source>
</evidence>
<dbReference type="OrthoDB" id="9769628at2"/>
<dbReference type="EC" id="6.3.2.2" evidence="5"/>
<dbReference type="EMBL" id="FNHU01000002">
    <property type="protein sequence ID" value="SDM42471.1"/>
    <property type="molecule type" value="Genomic_DNA"/>
</dbReference>
<proteinExistence type="inferred from homology"/>